<dbReference type="InterPro" id="IPR042566">
    <property type="entry name" value="L1_C"/>
</dbReference>
<dbReference type="Gene3D" id="3.30.250.20">
    <property type="entry name" value="L1 transposable element, C-terminal domain"/>
    <property type="match status" value="1"/>
</dbReference>
<dbReference type="Proteomes" id="UP001066276">
    <property type="component" value="Chromosome 10"/>
</dbReference>
<evidence type="ECO:0000313" key="3">
    <source>
        <dbReference type="Proteomes" id="UP001066276"/>
    </source>
</evidence>
<accession>A0AAV7MAY5</accession>
<feature type="compositionally biased region" description="Basic and acidic residues" evidence="1">
    <location>
        <begin position="192"/>
        <end position="203"/>
    </location>
</feature>
<feature type="compositionally biased region" description="Low complexity" evidence="1">
    <location>
        <begin position="162"/>
        <end position="171"/>
    </location>
</feature>
<sequence>MQERMNWTVTGENFSLYKTRTNNCNGGPREQIKPLIRIKGVPAQAIAGSLEDFVLRLFRHVAPALKEQNIREVIMAAVRDTTTIEFEGHRIGLYQDLSMITLQRRRLLRLVTDLLREEGIKYQLGHPFRLLFTWHNELCSIRTLEEAQRLEWMSQNLEERAQNAAPPAQQQGSDKGQPKTASRRRTTYKPSTVERQKEKASAN</sequence>
<proteinExistence type="predicted"/>
<gene>
    <name evidence="2" type="ORF">NDU88_005581</name>
</gene>
<dbReference type="EMBL" id="JANPWB010000014">
    <property type="protein sequence ID" value="KAJ1100496.1"/>
    <property type="molecule type" value="Genomic_DNA"/>
</dbReference>
<evidence type="ECO:0000313" key="2">
    <source>
        <dbReference type="EMBL" id="KAJ1100496.1"/>
    </source>
</evidence>
<reference evidence="2" key="1">
    <citation type="journal article" date="2022" name="bioRxiv">
        <title>Sequencing and chromosome-scale assembly of the giantPleurodeles waltlgenome.</title>
        <authorList>
            <person name="Brown T."/>
            <person name="Elewa A."/>
            <person name="Iarovenko S."/>
            <person name="Subramanian E."/>
            <person name="Araus A.J."/>
            <person name="Petzold A."/>
            <person name="Susuki M."/>
            <person name="Suzuki K.-i.T."/>
            <person name="Hayashi T."/>
            <person name="Toyoda A."/>
            <person name="Oliveira C."/>
            <person name="Osipova E."/>
            <person name="Leigh N.D."/>
            <person name="Simon A."/>
            <person name="Yun M.H."/>
        </authorList>
    </citation>
    <scope>NUCLEOTIDE SEQUENCE</scope>
    <source>
        <strain evidence="2">20211129_DDA</strain>
        <tissue evidence="2">Liver</tissue>
    </source>
</reference>
<name>A0AAV7MAY5_PLEWA</name>
<feature type="region of interest" description="Disordered" evidence="1">
    <location>
        <begin position="158"/>
        <end position="203"/>
    </location>
</feature>
<evidence type="ECO:0000256" key="1">
    <source>
        <dbReference type="SAM" id="MobiDB-lite"/>
    </source>
</evidence>
<organism evidence="2 3">
    <name type="scientific">Pleurodeles waltl</name>
    <name type="common">Iberian ribbed newt</name>
    <dbReference type="NCBI Taxonomy" id="8319"/>
    <lineage>
        <taxon>Eukaryota</taxon>
        <taxon>Metazoa</taxon>
        <taxon>Chordata</taxon>
        <taxon>Craniata</taxon>
        <taxon>Vertebrata</taxon>
        <taxon>Euteleostomi</taxon>
        <taxon>Amphibia</taxon>
        <taxon>Batrachia</taxon>
        <taxon>Caudata</taxon>
        <taxon>Salamandroidea</taxon>
        <taxon>Salamandridae</taxon>
        <taxon>Pleurodelinae</taxon>
        <taxon>Pleurodeles</taxon>
    </lineage>
</organism>
<comment type="caution">
    <text evidence="2">The sequence shown here is derived from an EMBL/GenBank/DDBJ whole genome shotgun (WGS) entry which is preliminary data.</text>
</comment>
<dbReference type="AlphaFoldDB" id="A0AAV7MAY5"/>
<keyword evidence="3" id="KW-1185">Reference proteome</keyword>
<protein>
    <submittedName>
        <fullName evidence="2">Uncharacterized protein</fullName>
    </submittedName>
</protein>